<sequence length="358" mass="40441">MKPSDTSPGLPLEQRPFRVLLIAGSNRRQYNCPGVDSKARTLMLRLAESLPQDWEIDLEDLGNVYGRARIQSCNACVSTSMALCVWPCNCYEKDSKAEPDLMWDLDLYARLDAADAWAIIGPHNWYGPSANLKLLFDRLVCMNGGNPKEATIDHKNPEKAMSLEHQPEWQALSQNYLEGRTAAFFCYGDEGGDELDAEGRPKLLRHKEYFDPGQEPFENQRDAYAPLVWQCRYAGIEVPDALWRYQVFGEGKKYSDDQAEDMVKETDGMANFDDWAAAFATFVQQKGKVPAGQYRAWGYEAPGHTWNEIKLGWRDVSMRLGLPPAGSSPAEQQKQGLNKDVTLRPGQSKTERQYPSKS</sequence>
<dbReference type="RefSeq" id="WP_084443332.1">
    <property type="nucleotide sequence ID" value="NZ_FWWW01000027.1"/>
</dbReference>
<proteinExistence type="predicted"/>
<dbReference type="SUPFAM" id="SSF52218">
    <property type="entry name" value="Flavoproteins"/>
    <property type="match status" value="1"/>
</dbReference>
<dbReference type="STRING" id="645990.SAMN00120144_3341"/>
<dbReference type="Proteomes" id="UP000192266">
    <property type="component" value="Unassembled WGS sequence"/>
</dbReference>
<evidence type="ECO:0000313" key="3">
    <source>
        <dbReference type="EMBL" id="SMB81099.1"/>
    </source>
</evidence>
<dbReference type="EMBL" id="FWWW01000027">
    <property type="protein sequence ID" value="SMB81099.1"/>
    <property type="molecule type" value="Genomic_DNA"/>
</dbReference>
<name>A0A1W1UJ79_9BACT</name>
<evidence type="ECO:0000313" key="4">
    <source>
        <dbReference type="Proteomes" id="UP000192266"/>
    </source>
</evidence>
<feature type="region of interest" description="Disordered" evidence="1">
    <location>
        <begin position="322"/>
        <end position="358"/>
    </location>
</feature>
<feature type="domain" description="NADPH-dependent FMN reductase-like" evidence="2">
    <location>
        <begin position="18"/>
        <end position="146"/>
    </location>
</feature>
<dbReference type="InterPro" id="IPR005025">
    <property type="entry name" value="FMN_Rdtase-like_dom"/>
</dbReference>
<feature type="compositionally biased region" description="Basic and acidic residues" evidence="1">
    <location>
        <begin position="349"/>
        <end position="358"/>
    </location>
</feature>
<evidence type="ECO:0000259" key="2">
    <source>
        <dbReference type="Pfam" id="PF03358"/>
    </source>
</evidence>
<keyword evidence="4" id="KW-1185">Reference proteome</keyword>
<protein>
    <recommendedName>
        <fullName evidence="2">NADPH-dependent FMN reductase-like domain-containing protein</fullName>
    </recommendedName>
</protein>
<gene>
    <name evidence="3" type="ORF">SAMN00120144_3341</name>
</gene>
<dbReference type="Gene3D" id="3.40.50.360">
    <property type="match status" value="1"/>
</dbReference>
<dbReference type="AlphaFoldDB" id="A0A1W1UJ79"/>
<dbReference type="GO" id="GO:0016491">
    <property type="term" value="F:oxidoreductase activity"/>
    <property type="evidence" value="ECO:0007669"/>
    <property type="project" value="InterPro"/>
</dbReference>
<dbReference type="OrthoDB" id="580941at2"/>
<dbReference type="InterPro" id="IPR029039">
    <property type="entry name" value="Flavoprotein-like_sf"/>
</dbReference>
<reference evidence="3 4" key="1">
    <citation type="submission" date="2017-04" db="EMBL/GenBank/DDBJ databases">
        <authorList>
            <person name="Afonso C.L."/>
            <person name="Miller P.J."/>
            <person name="Scott M.A."/>
            <person name="Spackman E."/>
            <person name="Goraichik I."/>
            <person name="Dimitrov K.M."/>
            <person name="Suarez D.L."/>
            <person name="Swayne D.E."/>
        </authorList>
    </citation>
    <scope>NUCLEOTIDE SEQUENCE [LARGE SCALE GENOMIC DNA]</scope>
    <source>
        <strain evidence="3 4">DSM 11622</strain>
    </source>
</reference>
<dbReference type="Pfam" id="PF03358">
    <property type="entry name" value="FMN_red"/>
    <property type="match status" value="1"/>
</dbReference>
<evidence type="ECO:0000256" key="1">
    <source>
        <dbReference type="SAM" id="MobiDB-lite"/>
    </source>
</evidence>
<accession>A0A1W1UJ79</accession>
<organism evidence="3 4">
    <name type="scientific">Hymenobacter roseosalivarius DSM 11622</name>
    <dbReference type="NCBI Taxonomy" id="645990"/>
    <lineage>
        <taxon>Bacteria</taxon>
        <taxon>Pseudomonadati</taxon>
        <taxon>Bacteroidota</taxon>
        <taxon>Cytophagia</taxon>
        <taxon>Cytophagales</taxon>
        <taxon>Hymenobacteraceae</taxon>
        <taxon>Hymenobacter</taxon>
    </lineage>
</organism>